<dbReference type="Gene3D" id="3.20.20.210">
    <property type="match status" value="1"/>
</dbReference>
<dbReference type="Proteomes" id="UP000663499">
    <property type="component" value="Chromosome"/>
</dbReference>
<feature type="domain" description="Uroporphyrinogen decarboxylase (URO-D)" evidence="1">
    <location>
        <begin position="153"/>
        <end position="362"/>
    </location>
</feature>
<dbReference type="AlphaFoldDB" id="A0A974XFA4"/>
<keyword evidence="3" id="KW-1185">Reference proteome</keyword>
<dbReference type="GO" id="GO:0006779">
    <property type="term" value="P:porphyrin-containing compound biosynthetic process"/>
    <property type="evidence" value="ECO:0007669"/>
    <property type="project" value="InterPro"/>
</dbReference>
<dbReference type="EMBL" id="CP071444">
    <property type="protein sequence ID" value="QSX07665.1"/>
    <property type="molecule type" value="Genomic_DNA"/>
</dbReference>
<protein>
    <recommendedName>
        <fullName evidence="1">Uroporphyrinogen decarboxylase (URO-D) domain-containing protein</fullName>
    </recommendedName>
</protein>
<dbReference type="InterPro" id="IPR000257">
    <property type="entry name" value="Uroporphyrinogen_deCOase"/>
</dbReference>
<accession>A0A974XFA4</accession>
<evidence type="ECO:0000313" key="3">
    <source>
        <dbReference type="Proteomes" id="UP000663499"/>
    </source>
</evidence>
<sequence>MSKEMETYRSKLDRLQTTFSKGIPDRVPVLPNIETWVMHYANVSLKDAFTKDPEILFNAFKKVSDDIYLDGFFGTSNIIPLKMMKKFGEGIYTVTDESLQIKGSHGTTMQPDEYPALIEDPQKFFSDVIIPRKYPILNQSVDKNMALLEEAFDDFKDFAAYNGSVVKRIEADLGMPVLSRAAAYVAPDIVLDYLRDFTGISGDIRRRPEALIAACHSISDFIIQMTTESYKTPEDEHFVFSPLHLPTFLKPKDFEKFYFPFMKKLVEELSVKRGYTLLFYMENDWMPYLDILQDLPTEGKVVGLFEHGDLKAYKEKIGKNMTIMGGMPISLLARGTKQQCIDKAKECLDTLAPGGNYIFSVDMVLMSKKDALPENVISTFQYIHENGKY</sequence>
<dbReference type="KEGG" id="alka:J0B03_07430"/>
<dbReference type="PANTHER" id="PTHR47099:SF1">
    <property type="entry name" value="METHYLCOBAMIDE:COM METHYLTRANSFERASE MTBA"/>
    <property type="match status" value="1"/>
</dbReference>
<evidence type="ECO:0000313" key="2">
    <source>
        <dbReference type="EMBL" id="QSX07665.1"/>
    </source>
</evidence>
<dbReference type="InterPro" id="IPR052024">
    <property type="entry name" value="Methanogen_methyltrans"/>
</dbReference>
<dbReference type="RefSeq" id="WP_207299007.1">
    <property type="nucleotide sequence ID" value="NZ_CP071444.1"/>
</dbReference>
<proteinExistence type="predicted"/>
<reference evidence="2" key="1">
    <citation type="submission" date="2021-03" db="EMBL/GenBank/DDBJ databases">
        <title>Alkalibacter marinus sp. nov., isolated from tidal flat sediment.</title>
        <authorList>
            <person name="Namirimu T."/>
            <person name="Yang J.-A."/>
            <person name="Yang S.-H."/>
            <person name="Kim Y.-J."/>
            <person name="Kwon K.K."/>
        </authorList>
    </citation>
    <scope>NUCLEOTIDE SEQUENCE</scope>
    <source>
        <strain evidence="2">ES005</strain>
    </source>
</reference>
<dbReference type="PANTHER" id="PTHR47099">
    <property type="entry name" value="METHYLCOBAMIDE:COM METHYLTRANSFERASE MTBA"/>
    <property type="match status" value="1"/>
</dbReference>
<gene>
    <name evidence="2" type="ORF">J0B03_07430</name>
</gene>
<dbReference type="InterPro" id="IPR038071">
    <property type="entry name" value="UROD/MetE-like_sf"/>
</dbReference>
<organism evidence="2 3">
    <name type="scientific">Alkalibacter rhizosphaerae</name>
    <dbReference type="NCBI Taxonomy" id="2815577"/>
    <lineage>
        <taxon>Bacteria</taxon>
        <taxon>Bacillati</taxon>
        <taxon>Bacillota</taxon>
        <taxon>Clostridia</taxon>
        <taxon>Eubacteriales</taxon>
        <taxon>Eubacteriaceae</taxon>
        <taxon>Alkalibacter</taxon>
    </lineage>
</organism>
<evidence type="ECO:0000259" key="1">
    <source>
        <dbReference type="Pfam" id="PF01208"/>
    </source>
</evidence>
<dbReference type="Pfam" id="PF01208">
    <property type="entry name" value="URO-D"/>
    <property type="match status" value="1"/>
</dbReference>
<name>A0A974XFA4_9FIRM</name>
<dbReference type="SUPFAM" id="SSF51726">
    <property type="entry name" value="UROD/MetE-like"/>
    <property type="match status" value="1"/>
</dbReference>
<dbReference type="GO" id="GO:0004853">
    <property type="term" value="F:uroporphyrinogen decarboxylase activity"/>
    <property type="evidence" value="ECO:0007669"/>
    <property type="project" value="InterPro"/>
</dbReference>